<evidence type="ECO:0000259" key="8">
    <source>
        <dbReference type="PROSITE" id="PS50110"/>
    </source>
</evidence>
<dbReference type="PROSITE" id="PS50930">
    <property type="entry name" value="HTH_LYTTR"/>
    <property type="match status" value="1"/>
</dbReference>
<dbReference type="GO" id="GO:0003677">
    <property type="term" value="F:DNA binding"/>
    <property type="evidence" value="ECO:0007669"/>
    <property type="project" value="InterPro"/>
</dbReference>
<protein>
    <recommendedName>
        <fullName evidence="1">Stage 0 sporulation protein A homolog</fullName>
    </recommendedName>
</protein>
<keyword evidence="4" id="KW-0010">Activator</keyword>
<evidence type="ECO:0000256" key="6">
    <source>
        <dbReference type="ARBA" id="ARBA00037164"/>
    </source>
</evidence>
<feature type="domain" description="Response regulatory" evidence="8">
    <location>
        <begin position="4"/>
        <end position="123"/>
    </location>
</feature>
<evidence type="ECO:0000256" key="5">
    <source>
        <dbReference type="ARBA" id="ARBA00024867"/>
    </source>
</evidence>
<dbReference type="Proteomes" id="UP000199800">
    <property type="component" value="Unassembled WGS sequence"/>
</dbReference>
<keyword evidence="2" id="KW-0963">Cytoplasm</keyword>
<evidence type="ECO:0000256" key="1">
    <source>
        <dbReference type="ARBA" id="ARBA00018672"/>
    </source>
</evidence>
<dbReference type="SMART" id="SM00850">
    <property type="entry name" value="LytTR"/>
    <property type="match status" value="1"/>
</dbReference>
<evidence type="ECO:0000259" key="9">
    <source>
        <dbReference type="PROSITE" id="PS50930"/>
    </source>
</evidence>
<keyword evidence="7" id="KW-0597">Phosphoprotein</keyword>
<dbReference type="InterPro" id="IPR046947">
    <property type="entry name" value="LytR-like"/>
</dbReference>
<dbReference type="PROSITE" id="PS50110">
    <property type="entry name" value="RESPONSE_REGULATORY"/>
    <property type="match status" value="1"/>
</dbReference>
<evidence type="ECO:0000313" key="11">
    <source>
        <dbReference type="Proteomes" id="UP000199800"/>
    </source>
</evidence>
<keyword evidence="11" id="KW-1185">Reference proteome</keyword>
<dbReference type="InterPro" id="IPR007492">
    <property type="entry name" value="LytTR_DNA-bd_dom"/>
</dbReference>
<dbReference type="Gene3D" id="2.40.50.1020">
    <property type="entry name" value="LytTr DNA-binding domain"/>
    <property type="match status" value="1"/>
</dbReference>
<proteinExistence type="predicted"/>
<dbReference type="PANTHER" id="PTHR37299:SF3">
    <property type="entry name" value="STAGE 0 SPORULATION PROTEIN A HOMOLOG"/>
    <property type="match status" value="1"/>
</dbReference>
<dbReference type="InterPro" id="IPR011006">
    <property type="entry name" value="CheY-like_superfamily"/>
</dbReference>
<sequence length="238" mass="27636">MVMNVLIVEDNELFVNSNARSMKVLANKYNIDMKVKVFTNVGDLLYQHIKEESIDLALLDVEIGNHDGVKVGKKIVKYHPLVSLVFITLYRKYLDRASVLDPIGFLVKPVQFDRLEKLFCKAVMLKQGLLSLEEKNTKFVTVMENRNKMEIKECEILYIRTCQRKLLLKVGERNILISETISSFEKGLSDLFIKIARDILVNKRKVKEVRGMQIIMCNGDSLDISWRKFQEVIRKLHT</sequence>
<evidence type="ECO:0000313" key="10">
    <source>
        <dbReference type="EMBL" id="SES63851.1"/>
    </source>
</evidence>
<dbReference type="SUPFAM" id="SSF52172">
    <property type="entry name" value="CheY-like"/>
    <property type="match status" value="1"/>
</dbReference>
<dbReference type="GO" id="GO:0000156">
    <property type="term" value="F:phosphorelay response regulator activity"/>
    <property type="evidence" value="ECO:0007669"/>
    <property type="project" value="InterPro"/>
</dbReference>
<dbReference type="PANTHER" id="PTHR37299">
    <property type="entry name" value="TRANSCRIPTIONAL REGULATOR-RELATED"/>
    <property type="match status" value="1"/>
</dbReference>
<accession>A0A1H9Y4Y3</accession>
<dbReference type="AlphaFoldDB" id="A0A1H9Y4Y3"/>
<keyword evidence="3" id="KW-0902">Two-component regulatory system</keyword>
<dbReference type="EMBL" id="FOHN01000001">
    <property type="protein sequence ID" value="SES63851.1"/>
    <property type="molecule type" value="Genomic_DNA"/>
</dbReference>
<comment type="function">
    <text evidence="6">Required for high-level post-exponential phase expression of a series of secreted proteins.</text>
</comment>
<dbReference type="InterPro" id="IPR001789">
    <property type="entry name" value="Sig_transdc_resp-reg_receiver"/>
</dbReference>
<evidence type="ECO:0000256" key="4">
    <source>
        <dbReference type="ARBA" id="ARBA00023159"/>
    </source>
</evidence>
<feature type="modified residue" description="4-aspartylphosphate" evidence="7">
    <location>
        <position position="60"/>
    </location>
</feature>
<organism evidence="10 11">
    <name type="scientific">[Clostridium] polysaccharolyticum</name>
    <dbReference type="NCBI Taxonomy" id="29364"/>
    <lineage>
        <taxon>Bacteria</taxon>
        <taxon>Bacillati</taxon>
        <taxon>Bacillota</taxon>
        <taxon>Clostridia</taxon>
        <taxon>Lachnospirales</taxon>
        <taxon>Lachnospiraceae</taxon>
    </lineage>
</organism>
<gene>
    <name evidence="10" type="ORF">SAMN04487772_101144</name>
</gene>
<reference evidence="10 11" key="1">
    <citation type="submission" date="2016-10" db="EMBL/GenBank/DDBJ databases">
        <authorList>
            <person name="de Groot N.N."/>
        </authorList>
    </citation>
    <scope>NUCLEOTIDE SEQUENCE [LARGE SCALE GENOMIC DNA]</scope>
    <source>
        <strain evidence="10 11">DSM 1801</strain>
    </source>
</reference>
<dbReference type="STRING" id="29364.SAMN04487772_101144"/>
<dbReference type="Gene3D" id="3.40.50.2300">
    <property type="match status" value="1"/>
</dbReference>
<comment type="function">
    <text evidence="5">May play the central regulatory role in sporulation. It may be an element of the effector pathway responsible for the activation of sporulation genes in response to nutritional stress. Spo0A may act in concert with spo0H (a sigma factor) to control the expression of some genes that are critical to the sporulation process.</text>
</comment>
<evidence type="ECO:0000256" key="7">
    <source>
        <dbReference type="PROSITE-ProRule" id="PRU00169"/>
    </source>
</evidence>
<evidence type="ECO:0000256" key="2">
    <source>
        <dbReference type="ARBA" id="ARBA00022490"/>
    </source>
</evidence>
<dbReference type="Pfam" id="PF04397">
    <property type="entry name" value="LytTR"/>
    <property type="match status" value="1"/>
</dbReference>
<dbReference type="Pfam" id="PF00072">
    <property type="entry name" value="Response_reg"/>
    <property type="match status" value="1"/>
</dbReference>
<evidence type="ECO:0000256" key="3">
    <source>
        <dbReference type="ARBA" id="ARBA00023012"/>
    </source>
</evidence>
<name>A0A1H9Y4Y3_9FIRM</name>
<feature type="domain" description="HTH LytTR-type" evidence="9">
    <location>
        <begin position="155"/>
        <end position="238"/>
    </location>
</feature>